<evidence type="ECO:0000259" key="13">
    <source>
        <dbReference type="Pfam" id="PF01292"/>
    </source>
</evidence>
<keyword evidence="15" id="KW-1185">Reference proteome</keyword>
<organism evidence="14 15">
    <name type="scientific">Caenispirillum salinarum AK4</name>
    <dbReference type="NCBI Taxonomy" id="1238182"/>
    <lineage>
        <taxon>Bacteria</taxon>
        <taxon>Pseudomonadati</taxon>
        <taxon>Pseudomonadota</taxon>
        <taxon>Alphaproteobacteria</taxon>
        <taxon>Rhodospirillales</taxon>
        <taxon>Novispirillaceae</taxon>
        <taxon>Caenispirillum</taxon>
    </lineage>
</organism>
<dbReference type="PRINTS" id="PR00161">
    <property type="entry name" value="NIHGNASECYTB"/>
</dbReference>
<evidence type="ECO:0000256" key="10">
    <source>
        <dbReference type="ARBA" id="ARBA00023004"/>
    </source>
</evidence>
<evidence type="ECO:0000256" key="6">
    <source>
        <dbReference type="ARBA" id="ARBA00022692"/>
    </source>
</evidence>
<comment type="caution">
    <text evidence="14">The sequence shown here is derived from an EMBL/GenBank/DDBJ whole genome shotgun (WGS) entry which is preliminary data.</text>
</comment>
<evidence type="ECO:0000256" key="3">
    <source>
        <dbReference type="ARBA" id="ARBA00022448"/>
    </source>
</evidence>
<feature type="transmembrane region" description="Helical" evidence="12">
    <location>
        <begin position="116"/>
        <end position="139"/>
    </location>
</feature>
<keyword evidence="7" id="KW-0479">Metal-binding</keyword>
<evidence type="ECO:0000256" key="12">
    <source>
        <dbReference type="SAM" id="Phobius"/>
    </source>
</evidence>
<dbReference type="eggNOG" id="COG4117">
    <property type="taxonomic scope" value="Bacteria"/>
</dbReference>
<feature type="transmembrane region" description="Helical" evidence="12">
    <location>
        <begin position="47"/>
        <end position="65"/>
    </location>
</feature>
<dbReference type="GO" id="GO:0009055">
    <property type="term" value="F:electron transfer activity"/>
    <property type="evidence" value="ECO:0007669"/>
    <property type="project" value="InterPro"/>
</dbReference>
<dbReference type="GO" id="GO:0005506">
    <property type="term" value="F:iron ion binding"/>
    <property type="evidence" value="ECO:0007669"/>
    <property type="project" value="InterPro"/>
</dbReference>
<evidence type="ECO:0000256" key="2">
    <source>
        <dbReference type="ARBA" id="ARBA00008622"/>
    </source>
</evidence>
<evidence type="ECO:0000256" key="5">
    <source>
        <dbReference type="ARBA" id="ARBA00022617"/>
    </source>
</evidence>
<keyword evidence="11 12" id="KW-0472">Membrane</keyword>
<dbReference type="Proteomes" id="UP000009881">
    <property type="component" value="Unassembled WGS sequence"/>
</dbReference>
<feature type="transmembrane region" description="Helical" evidence="12">
    <location>
        <begin position="20"/>
        <end position="41"/>
    </location>
</feature>
<dbReference type="PANTHER" id="PTHR30485">
    <property type="entry name" value="NI/FE-HYDROGENASE 1 B-TYPE CYTOCHROME SUBUNIT"/>
    <property type="match status" value="1"/>
</dbReference>
<dbReference type="RefSeq" id="WP_009540305.1">
    <property type="nucleotide sequence ID" value="NZ_ANHY01000007.1"/>
</dbReference>
<sequence>MAREVMFTRFERLWHWTQALIIVGLAITGFEVFGSWTVFGYETATEVHQILAWLLLGLWALAMFWHMTTGEWRQYIPTFRNMGAVMRYYTAGIFDPSIEHPYKPTRKAKHNPMQRLAYLGFLVVIMPVLWITGLLYMFYNGWEALGLGFLSLGAVALVHVMAAFALVIFFIGHVYMGFTGRPATAYVKAMITGYGHDHSEGETPSTGRTRPAE</sequence>
<keyword evidence="9 12" id="KW-1133">Transmembrane helix</keyword>
<dbReference type="EMBL" id="ANHY01000007">
    <property type="protein sequence ID" value="EKV30860.1"/>
    <property type="molecule type" value="Genomic_DNA"/>
</dbReference>
<dbReference type="STRING" id="1238182.C882_4197"/>
<keyword evidence="5" id="KW-0349">Heme</keyword>
<dbReference type="InterPro" id="IPR016174">
    <property type="entry name" value="Di-haem_cyt_TM"/>
</dbReference>
<comment type="subcellular location">
    <subcellularLocation>
        <location evidence="1">Cell membrane</location>
        <topology evidence="1">Multi-pass membrane protein</topology>
    </subcellularLocation>
</comment>
<dbReference type="AlphaFoldDB" id="K9GXX3"/>
<dbReference type="PANTHER" id="PTHR30485:SF1">
    <property type="entry name" value="CYTOCHROME YDHU-RELATED"/>
    <property type="match status" value="1"/>
</dbReference>
<feature type="transmembrane region" description="Helical" evidence="12">
    <location>
        <begin position="145"/>
        <end position="171"/>
    </location>
</feature>
<evidence type="ECO:0000256" key="8">
    <source>
        <dbReference type="ARBA" id="ARBA00022982"/>
    </source>
</evidence>
<dbReference type="SUPFAM" id="SSF81342">
    <property type="entry name" value="Transmembrane di-heme cytochromes"/>
    <property type="match status" value="1"/>
</dbReference>
<evidence type="ECO:0000313" key="14">
    <source>
        <dbReference type="EMBL" id="EKV30860.1"/>
    </source>
</evidence>
<reference evidence="14 15" key="1">
    <citation type="journal article" date="2013" name="Genome Announc.">
        <title>Draft Genome Sequence of an Alphaproteobacterium, Caenispirillum salinarum AK4(T), Isolated from a Solar Saltern.</title>
        <authorList>
            <person name="Khatri I."/>
            <person name="Singh A."/>
            <person name="Korpole S."/>
            <person name="Pinnaka A.K."/>
            <person name="Subramanian S."/>
        </authorList>
    </citation>
    <scope>NUCLEOTIDE SEQUENCE [LARGE SCALE GENOMIC DNA]</scope>
    <source>
        <strain evidence="14 15">AK4</strain>
    </source>
</reference>
<evidence type="ECO:0000313" key="15">
    <source>
        <dbReference type="Proteomes" id="UP000009881"/>
    </source>
</evidence>
<keyword evidence="6 12" id="KW-0812">Transmembrane</keyword>
<evidence type="ECO:0000256" key="11">
    <source>
        <dbReference type="ARBA" id="ARBA00023136"/>
    </source>
</evidence>
<dbReference type="GO" id="GO:0020037">
    <property type="term" value="F:heme binding"/>
    <property type="evidence" value="ECO:0007669"/>
    <property type="project" value="TreeGrafter"/>
</dbReference>
<dbReference type="GO" id="GO:0005886">
    <property type="term" value="C:plasma membrane"/>
    <property type="evidence" value="ECO:0007669"/>
    <property type="project" value="UniProtKB-SubCell"/>
</dbReference>
<dbReference type="InterPro" id="IPR051542">
    <property type="entry name" value="Hydrogenase_cytochrome"/>
</dbReference>
<keyword evidence="4" id="KW-1003">Cell membrane</keyword>
<keyword evidence="3" id="KW-0813">Transport</keyword>
<gene>
    <name evidence="14" type="ORF">C882_4197</name>
</gene>
<name>K9GXX3_9PROT</name>
<dbReference type="OrthoDB" id="1117555at2"/>
<protein>
    <submittedName>
        <fullName evidence="14">Cytochrome b561</fullName>
    </submittedName>
</protein>
<comment type="similarity">
    <text evidence="2">Belongs to the HupC/HyaC/HydC family.</text>
</comment>
<evidence type="ECO:0000256" key="7">
    <source>
        <dbReference type="ARBA" id="ARBA00022723"/>
    </source>
</evidence>
<dbReference type="GO" id="GO:0022904">
    <property type="term" value="P:respiratory electron transport chain"/>
    <property type="evidence" value="ECO:0007669"/>
    <property type="project" value="InterPro"/>
</dbReference>
<dbReference type="Gene3D" id="1.20.950.20">
    <property type="entry name" value="Transmembrane di-heme cytochromes, Chain C"/>
    <property type="match status" value="1"/>
</dbReference>
<dbReference type="InterPro" id="IPR011577">
    <property type="entry name" value="Cyt_b561_bac/Ni-Hgenase"/>
</dbReference>
<evidence type="ECO:0000256" key="9">
    <source>
        <dbReference type="ARBA" id="ARBA00022989"/>
    </source>
</evidence>
<evidence type="ECO:0000256" key="1">
    <source>
        <dbReference type="ARBA" id="ARBA00004651"/>
    </source>
</evidence>
<accession>K9GXX3</accession>
<evidence type="ECO:0000256" key="4">
    <source>
        <dbReference type="ARBA" id="ARBA00022475"/>
    </source>
</evidence>
<dbReference type="Pfam" id="PF01292">
    <property type="entry name" value="Ni_hydr_CYTB"/>
    <property type="match status" value="1"/>
</dbReference>
<keyword evidence="10" id="KW-0408">Iron</keyword>
<proteinExistence type="inferred from homology"/>
<dbReference type="InterPro" id="IPR000516">
    <property type="entry name" value="Ni-dep_Hydgase_cyt-B"/>
</dbReference>
<feature type="domain" description="Cytochrome b561 bacterial/Ni-hydrogenase" evidence="13">
    <location>
        <begin position="7"/>
        <end position="193"/>
    </location>
</feature>
<keyword evidence="8" id="KW-0249">Electron transport</keyword>